<dbReference type="Pfam" id="PF00854">
    <property type="entry name" value="PTR2"/>
    <property type="match status" value="2"/>
</dbReference>
<keyword evidence="10" id="KW-1185">Reference proteome</keyword>
<dbReference type="GO" id="GO:0022857">
    <property type="term" value="F:transmembrane transporter activity"/>
    <property type="evidence" value="ECO:0007669"/>
    <property type="project" value="InterPro"/>
</dbReference>
<dbReference type="OrthoDB" id="8904098at2759"/>
<keyword evidence="4" id="KW-0813">Transport</keyword>
<feature type="transmembrane region" description="Helical" evidence="8">
    <location>
        <begin position="37"/>
        <end position="56"/>
    </location>
</feature>
<sequence>SRNFVRQASSGAGGHAPLSPTATPPAGSDSTCWRTRVALSAILSAVTLERICFYALTGNLVLFLNKEPFLWESYHAMNALFLFYGVTYLMSIVGGWVSDSWLGRFKTMVVCYVIYLCGYLALPFLAEDSDNDDPLRAGRGRGHNRTTPLRIPAICGRGATHARADSGDDNPFSDPCAWLVYTSLVVIAMGSGALRANMCPFGSDQVGLLSYTMCMGPWWSSRWANMCPFGSDQVGHLSYTMFMISWFLHVIGCIGDGSLVVISIGSGRICYTSRAPDGSVLTNVFKILREAFKRWRQRRQIRRSNVSPPPASPSIPDKASIHFLDYAKHQHGGVFHGSLVDDVKKLGMIITVFAVLIPYWIVYFQMQTTFFFQGLHMRLDFHKSYSVPWVNVSTDLLSDTSYMFRNTTNADRPQVRMVVIQIPFHIILVFRSKYSNFFNFKKNLFDGQIESNVHLYFCTLYHTNKMSHANHNFLSLLLQRPAGTKYDAADMSVFWQIPQFALIGMSEVFTSVACLQFAVSVSPKSMKGLITGIFYCFCGLGSFLGTSILASLAATKTWIYSHNYGNINCRLPCYQVDPPVWRHSCHLDYYFFSLAGLAAFAIVQFLLVARHYGLGSDRLVINAQVQGQVTGGGEGGPRRRTQVQVLPVPGRNGTQAS</sequence>
<reference evidence="9 10" key="1">
    <citation type="submission" date="2019-01" db="EMBL/GenBank/DDBJ databases">
        <title>A draft genome assembly of the solar-powered sea slug Elysia chlorotica.</title>
        <authorList>
            <person name="Cai H."/>
            <person name="Li Q."/>
            <person name="Fang X."/>
            <person name="Li J."/>
            <person name="Curtis N.E."/>
            <person name="Altenburger A."/>
            <person name="Shibata T."/>
            <person name="Feng M."/>
            <person name="Maeda T."/>
            <person name="Schwartz J.A."/>
            <person name="Shigenobu S."/>
            <person name="Lundholm N."/>
            <person name="Nishiyama T."/>
            <person name="Yang H."/>
            <person name="Hasebe M."/>
            <person name="Li S."/>
            <person name="Pierce S.K."/>
            <person name="Wang J."/>
        </authorList>
    </citation>
    <scope>NUCLEOTIDE SEQUENCE [LARGE SCALE GENOMIC DNA]</scope>
    <source>
        <strain evidence="9">EC2010</strain>
        <tissue evidence="9">Whole organism of an adult</tissue>
    </source>
</reference>
<comment type="similarity">
    <text evidence="2">Belongs to the major facilitator superfamily. Proton-dependent oligopeptide transporter (POT/PTR) (TC 2.A.17) family.</text>
</comment>
<gene>
    <name evidence="9" type="ORF">EGW08_005969</name>
</gene>
<evidence type="ECO:0000313" key="10">
    <source>
        <dbReference type="Proteomes" id="UP000271974"/>
    </source>
</evidence>
<feature type="transmembrane region" description="Helical" evidence="8">
    <location>
        <begin position="177"/>
        <end position="194"/>
    </location>
</feature>
<evidence type="ECO:0000256" key="8">
    <source>
        <dbReference type="SAM" id="Phobius"/>
    </source>
</evidence>
<feature type="transmembrane region" description="Helical" evidence="8">
    <location>
        <begin position="589"/>
        <end position="609"/>
    </location>
</feature>
<proteinExistence type="inferred from homology"/>
<protein>
    <recommendedName>
        <fullName evidence="11">Major facilitator superfamily (MFS) profile domain-containing protein</fullName>
    </recommendedName>
</protein>
<dbReference type="SUPFAM" id="SSF103473">
    <property type="entry name" value="MFS general substrate transporter"/>
    <property type="match status" value="2"/>
</dbReference>
<evidence type="ECO:0000256" key="2">
    <source>
        <dbReference type="ARBA" id="ARBA00005982"/>
    </source>
</evidence>
<keyword evidence="3 8" id="KW-0812">Transmembrane</keyword>
<feature type="transmembrane region" description="Helical" evidence="8">
    <location>
        <begin position="206"/>
        <end position="224"/>
    </location>
</feature>
<comment type="caution">
    <text evidence="9">The sequence shown here is derived from an EMBL/GenBank/DDBJ whole genome shotgun (WGS) entry which is preliminary data.</text>
</comment>
<name>A0A433TXL4_ELYCH</name>
<dbReference type="PANTHER" id="PTHR11654">
    <property type="entry name" value="OLIGOPEPTIDE TRANSPORTER-RELATED"/>
    <property type="match status" value="1"/>
</dbReference>
<dbReference type="GO" id="GO:0016020">
    <property type="term" value="C:membrane"/>
    <property type="evidence" value="ECO:0007669"/>
    <property type="project" value="UniProtKB-SubCell"/>
</dbReference>
<organism evidence="9 10">
    <name type="scientific">Elysia chlorotica</name>
    <name type="common">Eastern emerald elysia</name>
    <name type="synonym">Sea slug</name>
    <dbReference type="NCBI Taxonomy" id="188477"/>
    <lineage>
        <taxon>Eukaryota</taxon>
        <taxon>Metazoa</taxon>
        <taxon>Spiralia</taxon>
        <taxon>Lophotrochozoa</taxon>
        <taxon>Mollusca</taxon>
        <taxon>Gastropoda</taxon>
        <taxon>Heterobranchia</taxon>
        <taxon>Euthyneura</taxon>
        <taxon>Panpulmonata</taxon>
        <taxon>Sacoglossa</taxon>
        <taxon>Placobranchoidea</taxon>
        <taxon>Plakobranchidae</taxon>
        <taxon>Elysia</taxon>
    </lineage>
</organism>
<feature type="transmembrane region" description="Helical" evidence="8">
    <location>
        <begin position="500"/>
        <end position="521"/>
    </location>
</feature>
<keyword evidence="5 8" id="KW-1133">Transmembrane helix</keyword>
<accession>A0A433TXL4</accession>
<dbReference type="EMBL" id="RQTK01000144">
    <property type="protein sequence ID" value="RUS86277.1"/>
    <property type="molecule type" value="Genomic_DNA"/>
</dbReference>
<dbReference type="Proteomes" id="UP000271974">
    <property type="component" value="Unassembled WGS sequence"/>
</dbReference>
<evidence type="ECO:0008006" key="11">
    <source>
        <dbReference type="Google" id="ProtNLM"/>
    </source>
</evidence>
<evidence type="ECO:0000256" key="7">
    <source>
        <dbReference type="SAM" id="MobiDB-lite"/>
    </source>
</evidence>
<feature type="transmembrane region" description="Helical" evidence="8">
    <location>
        <begin position="76"/>
        <end position="97"/>
    </location>
</feature>
<feature type="non-terminal residue" evidence="9">
    <location>
        <position position="1"/>
    </location>
</feature>
<keyword evidence="4" id="KW-0653">Protein transport</keyword>
<evidence type="ECO:0000256" key="1">
    <source>
        <dbReference type="ARBA" id="ARBA00004141"/>
    </source>
</evidence>
<feature type="transmembrane region" description="Helical" evidence="8">
    <location>
        <begin position="533"/>
        <end position="554"/>
    </location>
</feature>
<dbReference type="InterPro" id="IPR000109">
    <property type="entry name" value="POT_fam"/>
</dbReference>
<evidence type="ECO:0000256" key="3">
    <source>
        <dbReference type="ARBA" id="ARBA00022692"/>
    </source>
</evidence>
<feature type="region of interest" description="Disordered" evidence="7">
    <location>
        <begin position="1"/>
        <end position="27"/>
    </location>
</feature>
<evidence type="ECO:0000256" key="5">
    <source>
        <dbReference type="ARBA" id="ARBA00022989"/>
    </source>
</evidence>
<dbReference type="InterPro" id="IPR036259">
    <property type="entry name" value="MFS_trans_sf"/>
</dbReference>
<keyword evidence="6 8" id="KW-0472">Membrane</keyword>
<evidence type="ECO:0000256" key="4">
    <source>
        <dbReference type="ARBA" id="ARBA00022856"/>
    </source>
</evidence>
<feature type="transmembrane region" description="Helical" evidence="8">
    <location>
        <begin position="244"/>
        <end position="264"/>
    </location>
</feature>
<feature type="transmembrane region" description="Helical" evidence="8">
    <location>
        <begin position="109"/>
        <end position="126"/>
    </location>
</feature>
<keyword evidence="4" id="KW-0571">Peptide transport</keyword>
<dbReference type="AlphaFoldDB" id="A0A433TXL4"/>
<feature type="compositionally biased region" description="Polar residues" evidence="7">
    <location>
        <begin position="1"/>
        <end position="10"/>
    </location>
</feature>
<comment type="subcellular location">
    <subcellularLocation>
        <location evidence="1">Membrane</location>
        <topology evidence="1">Multi-pass membrane protein</topology>
    </subcellularLocation>
</comment>
<evidence type="ECO:0000313" key="9">
    <source>
        <dbReference type="EMBL" id="RUS86277.1"/>
    </source>
</evidence>
<feature type="transmembrane region" description="Helical" evidence="8">
    <location>
        <begin position="346"/>
        <end position="366"/>
    </location>
</feature>
<dbReference type="GO" id="GO:0015833">
    <property type="term" value="P:peptide transport"/>
    <property type="evidence" value="ECO:0007669"/>
    <property type="project" value="UniProtKB-KW"/>
</dbReference>
<evidence type="ECO:0000256" key="6">
    <source>
        <dbReference type="ARBA" id="ARBA00023136"/>
    </source>
</evidence>
<dbReference type="Gene3D" id="1.20.1250.20">
    <property type="entry name" value="MFS general substrate transporter like domains"/>
    <property type="match status" value="1"/>
</dbReference>